<proteinExistence type="predicted"/>
<name>X0ZYW0_9ZZZZ</name>
<accession>X0ZYW0</accession>
<gene>
    <name evidence="1" type="ORF">S01H4_34645</name>
</gene>
<dbReference type="EMBL" id="BART01018346">
    <property type="protein sequence ID" value="GAG74754.1"/>
    <property type="molecule type" value="Genomic_DNA"/>
</dbReference>
<comment type="caution">
    <text evidence="1">The sequence shown here is derived from an EMBL/GenBank/DDBJ whole genome shotgun (WGS) entry which is preliminary data.</text>
</comment>
<protein>
    <submittedName>
        <fullName evidence="1">Uncharacterized protein</fullName>
    </submittedName>
</protein>
<organism evidence="1">
    <name type="scientific">marine sediment metagenome</name>
    <dbReference type="NCBI Taxonomy" id="412755"/>
    <lineage>
        <taxon>unclassified sequences</taxon>
        <taxon>metagenomes</taxon>
        <taxon>ecological metagenomes</taxon>
    </lineage>
</organism>
<sequence length="99" mass="11511">LPACKTIETDNAIGKLIFLFTKFIQKMTFARRAVLKMVAREQNKPGAKRHMSTLLWDMFSGSASYREILMRTFHPGFWARFILDLITSLFPRSNNLRAE</sequence>
<dbReference type="AlphaFoldDB" id="X0ZYW0"/>
<evidence type="ECO:0000313" key="1">
    <source>
        <dbReference type="EMBL" id="GAG74754.1"/>
    </source>
</evidence>
<feature type="non-terminal residue" evidence="1">
    <location>
        <position position="1"/>
    </location>
</feature>
<reference evidence="1" key="1">
    <citation type="journal article" date="2014" name="Front. Microbiol.">
        <title>High frequency of phylogenetically diverse reductive dehalogenase-homologous genes in deep subseafloor sedimentary metagenomes.</title>
        <authorList>
            <person name="Kawai M."/>
            <person name="Futagami T."/>
            <person name="Toyoda A."/>
            <person name="Takaki Y."/>
            <person name="Nishi S."/>
            <person name="Hori S."/>
            <person name="Arai W."/>
            <person name="Tsubouchi T."/>
            <person name="Morono Y."/>
            <person name="Uchiyama I."/>
            <person name="Ito T."/>
            <person name="Fujiyama A."/>
            <person name="Inagaki F."/>
            <person name="Takami H."/>
        </authorList>
    </citation>
    <scope>NUCLEOTIDE SEQUENCE</scope>
    <source>
        <strain evidence="1">Expedition CK06-06</strain>
    </source>
</reference>